<keyword evidence="4" id="KW-1185">Reference proteome</keyword>
<comment type="caution">
    <text evidence="3">The sequence shown here is derived from an EMBL/GenBank/DDBJ whole genome shotgun (WGS) entry which is preliminary data.</text>
</comment>
<gene>
    <name evidence="3" type="ORF">R3P38DRAFT_325884</name>
</gene>
<feature type="region of interest" description="Disordered" evidence="1">
    <location>
        <begin position="753"/>
        <end position="791"/>
    </location>
</feature>
<dbReference type="Proteomes" id="UP001362999">
    <property type="component" value="Unassembled WGS sequence"/>
</dbReference>
<proteinExistence type="predicted"/>
<evidence type="ECO:0000259" key="2">
    <source>
        <dbReference type="Pfam" id="PF04937"/>
    </source>
</evidence>
<dbReference type="Pfam" id="PF04937">
    <property type="entry name" value="DUF659"/>
    <property type="match status" value="1"/>
</dbReference>
<evidence type="ECO:0000313" key="3">
    <source>
        <dbReference type="EMBL" id="KAK7042800.1"/>
    </source>
</evidence>
<dbReference type="SUPFAM" id="SSF53098">
    <property type="entry name" value="Ribonuclease H-like"/>
    <property type="match status" value="1"/>
</dbReference>
<feature type="region of interest" description="Disordered" evidence="1">
    <location>
        <begin position="120"/>
        <end position="143"/>
    </location>
</feature>
<dbReference type="AlphaFoldDB" id="A0AAW0CY89"/>
<dbReference type="InterPro" id="IPR012337">
    <property type="entry name" value="RNaseH-like_sf"/>
</dbReference>
<feature type="domain" description="DUF659" evidence="2">
    <location>
        <begin position="214"/>
        <end position="354"/>
    </location>
</feature>
<name>A0AAW0CY89_9AGAR</name>
<protein>
    <submittedName>
        <fullName evidence="3">Ribonuclease H-like domain-containing protein</fullName>
    </submittedName>
</protein>
<evidence type="ECO:0000256" key="1">
    <source>
        <dbReference type="SAM" id="MobiDB-lite"/>
    </source>
</evidence>
<dbReference type="InterPro" id="IPR007021">
    <property type="entry name" value="DUF659"/>
</dbReference>
<dbReference type="PANTHER" id="PTHR32166">
    <property type="entry name" value="OSJNBA0013A04.12 PROTEIN"/>
    <property type="match status" value="1"/>
</dbReference>
<sequence>MWSHFYKATWKDKQNSSHYVSYCKGCVKREKQRLQVNGTFDQADWTAEGQSFRDACEQTTGVRGAKEPWVTHILGGRTSTACPHASEAAIQEATSIRDGMALAKKQKVGDVHPAATMALAEAAASSTRKHDRSTSASDDPQSKRLKQGVFQVFDGINAPFSPAAAEGFKAQALRATISAGLAFSVWEDAEVQELFRLARTTAPELLPSGKVNGGRLLNEAAESVEAKVKEALQGKEIGLGCDGWRARTKADVSGLCANVDFKVYTLELTDMTSQNKDGEALRDLFGSMIDRVEKKYHCYVIYFITDADGGSKKGRILLGKQRPWLLVPSCWAHQFQLILGDYFKVYPYAAEIAEQATGLIAWINNHGKVRKIFDNSQAQLSTDRLGFVLVLAYLVANLTRWTTHFIAFVRLISLQEALQFAVLQSRGAIIAAQVGAAKSTEAQKLREEAEYFCDLIRDSSFWNGLTAVASDIEPICFGTNLGQQDSCRADKVILSLAGLYLHYIDHPEPEVSKALVARIEKRWKDCDQPLFLVALILNPFEGLTRFGPLANFDHFKATALVTELYRRINSYPGNDDTAQQRVQNEQRLTQSMFEYLSSTGPFQGWESAREEFERSCGRDPIRVWTALERSAGELAPFAITILKVVVNQAGCERVFSDVGNMQSPRRSRLQLQKLDKMAKIGASIKADHIAQGIPSKRRARKNHKSVEKLLAVPRYRFLLEEQEEDSSQQRHSLFSSRADWRIEMAQWIADAQEAEDEELAEQLENTTDSVEDFPEVLSTAPTTSHPSRKKPRKWVNTTLAVLFGNAPNPVRARFSKKQIDAEAELMEALAEAEEDARPDDGAIECSDDEYVP</sequence>
<reference evidence="3 4" key="1">
    <citation type="journal article" date="2024" name="J Genomics">
        <title>Draft genome sequencing and assembly of Favolaschia claudopus CIRM-BRFM 2984 isolated from oak limbs.</title>
        <authorList>
            <person name="Navarro D."/>
            <person name="Drula E."/>
            <person name="Chaduli D."/>
            <person name="Cazenave R."/>
            <person name="Ahrendt S."/>
            <person name="Wang J."/>
            <person name="Lipzen A."/>
            <person name="Daum C."/>
            <person name="Barry K."/>
            <person name="Grigoriev I.V."/>
            <person name="Favel A."/>
            <person name="Rosso M.N."/>
            <person name="Martin F."/>
        </authorList>
    </citation>
    <scope>NUCLEOTIDE SEQUENCE [LARGE SCALE GENOMIC DNA]</scope>
    <source>
        <strain evidence="3 4">CIRM-BRFM 2984</strain>
    </source>
</reference>
<organism evidence="3 4">
    <name type="scientific">Favolaschia claudopus</name>
    <dbReference type="NCBI Taxonomy" id="2862362"/>
    <lineage>
        <taxon>Eukaryota</taxon>
        <taxon>Fungi</taxon>
        <taxon>Dikarya</taxon>
        <taxon>Basidiomycota</taxon>
        <taxon>Agaricomycotina</taxon>
        <taxon>Agaricomycetes</taxon>
        <taxon>Agaricomycetidae</taxon>
        <taxon>Agaricales</taxon>
        <taxon>Marasmiineae</taxon>
        <taxon>Mycenaceae</taxon>
        <taxon>Favolaschia</taxon>
    </lineage>
</organism>
<dbReference type="EMBL" id="JAWWNJ010000013">
    <property type="protein sequence ID" value="KAK7042800.1"/>
    <property type="molecule type" value="Genomic_DNA"/>
</dbReference>
<evidence type="ECO:0000313" key="4">
    <source>
        <dbReference type="Proteomes" id="UP001362999"/>
    </source>
</evidence>
<feature type="region of interest" description="Disordered" evidence="1">
    <location>
        <begin position="829"/>
        <end position="852"/>
    </location>
</feature>
<dbReference type="PANTHER" id="PTHR32166:SF24">
    <property type="entry name" value="F16P17.2 PROTEIN"/>
    <property type="match status" value="1"/>
</dbReference>
<accession>A0AAW0CY89</accession>